<feature type="compositionally biased region" description="Basic residues" evidence="1">
    <location>
        <begin position="361"/>
        <end position="371"/>
    </location>
</feature>
<accession>A0A915A043</accession>
<dbReference type="Proteomes" id="UP000887569">
    <property type="component" value="Unplaced"/>
</dbReference>
<keyword evidence="2" id="KW-1185">Reference proteome</keyword>
<feature type="compositionally biased region" description="Polar residues" evidence="1">
    <location>
        <begin position="66"/>
        <end position="82"/>
    </location>
</feature>
<proteinExistence type="predicted"/>
<protein>
    <submittedName>
        <fullName evidence="3">Uncharacterized protein</fullName>
    </submittedName>
</protein>
<feature type="region of interest" description="Disordered" evidence="1">
    <location>
        <begin position="459"/>
        <end position="489"/>
    </location>
</feature>
<feature type="compositionally biased region" description="Basic residues" evidence="1">
    <location>
        <begin position="479"/>
        <end position="488"/>
    </location>
</feature>
<feature type="compositionally biased region" description="Basic and acidic residues" evidence="1">
    <location>
        <begin position="468"/>
        <end position="478"/>
    </location>
</feature>
<feature type="compositionally biased region" description="Basic and acidic residues" evidence="1">
    <location>
        <begin position="83"/>
        <end position="92"/>
    </location>
</feature>
<feature type="compositionally biased region" description="Basic and acidic residues" evidence="1">
    <location>
        <begin position="324"/>
        <end position="345"/>
    </location>
</feature>
<sequence length="545" mass="59371">DATIENSTSSAGIDVESLKASEKVKPAEVKRAATSNDVFPDFSGLSARTLGFVRQERPPIHEPSVLPQQPAVSNHEYNVEQCNSDRNKDEVSVKPTSVASPQSSSTIISKTHAKVGASKSAQVSSNMACAQRSSQSRMFGMPPYTAVGVRTIPKVKKTFKQCRCEAKGEIDVRKEIPKHGEQKGEEKEGNVHNEVVTSSCQFAAPLTAFFSTTEKNIRRQTSDIVNGDNRRGVLSPFVKMPASASTAAPAEYDERPRIKLIFKRENGRANFSIASSSVTVSPTQSSSILTKSSAAYMQTLQTAPTNLESSSRIVTDALNASTSSEKKNRSENSMKAEGGKPERSKNKNVKGKTNDDEKRDRSAKHRKRRRTNAYEATKGEHASKVPKIRIKIPDAWKAAKAQQVDNRRLRTEPIASEFCAQEICNASDNVAEGAQFPSVGTCVASSGSLSDEMGVGRNVKLSNNLTSTRRERDPEQSRSKKTRRHVKRTNCTANAEWAAVPTKASRKSSVTLFSNPAKFLGNRPHSWINSLADAGGGDSVDERKA</sequence>
<reference evidence="3" key="1">
    <citation type="submission" date="2022-11" db="UniProtKB">
        <authorList>
            <consortium name="WormBaseParasite"/>
        </authorList>
    </citation>
    <scope>IDENTIFICATION</scope>
</reference>
<dbReference type="WBParaSite" id="PgE097_g001_t02">
    <property type="protein sequence ID" value="PgE097_g001_t02"/>
    <property type="gene ID" value="PgE097_g001"/>
</dbReference>
<evidence type="ECO:0000313" key="2">
    <source>
        <dbReference type="Proteomes" id="UP000887569"/>
    </source>
</evidence>
<feature type="region of interest" description="Disordered" evidence="1">
    <location>
        <begin position="318"/>
        <end position="387"/>
    </location>
</feature>
<dbReference type="AlphaFoldDB" id="A0A915A043"/>
<evidence type="ECO:0000256" key="1">
    <source>
        <dbReference type="SAM" id="MobiDB-lite"/>
    </source>
</evidence>
<name>A0A915A043_PARUN</name>
<feature type="region of interest" description="Disordered" evidence="1">
    <location>
        <begin position="56"/>
        <end position="113"/>
    </location>
</feature>
<feature type="compositionally biased region" description="Polar residues" evidence="1">
    <location>
        <begin position="94"/>
        <end position="109"/>
    </location>
</feature>
<evidence type="ECO:0000313" key="3">
    <source>
        <dbReference type="WBParaSite" id="PgE097_g001_t02"/>
    </source>
</evidence>
<organism evidence="2 3">
    <name type="scientific">Parascaris univalens</name>
    <name type="common">Nematode worm</name>
    <dbReference type="NCBI Taxonomy" id="6257"/>
    <lineage>
        <taxon>Eukaryota</taxon>
        <taxon>Metazoa</taxon>
        <taxon>Ecdysozoa</taxon>
        <taxon>Nematoda</taxon>
        <taxon>Chromadorea</taxon>
        <taxon>Rhabditida</taxon>
        <taxon>Spirurina</taxon>
        <taxon>Ascaridomorpha</taxon>
        <taxon>Ascaridoidea</taxon>
        <taxon>Ascarididae</taxon>
        <taxon>Parascaris</taxon>
    </lineage>
</organism>